<accession>A0ABS9U3F8</accession>
<proteinExistence type="predicted"/>
<dbReference type="SUPFAM" id="SSF52172">
    <property type="entry name" value="CheY-like"/>
    <property type="match status" value="1"/>
</dbReference>
<organism evidence="8 9">
    <name type="scientific">Sinomonas terrae</name>
    <dbReference type="NCBI Taxonomy" id="2908838"/>
    <lineage>
        <taxon>Bacteria</taxon>
        <taxon>Bacillati</taxon>
        <taxon>Actinomycetota</taxon>
        <taxon>Actinomycetes</taxon>
        <taxon>Micrococcales</taxon>
        <taxon>Micrococcaceae</taxon>
        <taxon>Sinomonas</taxon>
    </lineage>
</organism>
<evidence type="ECO:0000259" key="7">
    <source>
        <dbReference type="PROSITE" id="PS50110"/>
    </source>
</evidence>
<dbReference type="PANTHER" id="PTHR48111">
    <property type="entry name" value="REGULATOR OF RPOS"/>
    <property type="match status" value="1"/>
</dbReference>
<keyword evidence="4" id="KW-0238">DNA-binding</keyword>
<keyword evidence="3" id="KW-0805">Transcription regulation</keyword>
<evidence type="ECO:0000256" key="5">
    <source>
        <dbReference type="ARBA" id="ARBA00023163"/>
    </source>
</evidence>
<dbReference type="CDD" id="cd17574">
    <property type="entry name" value="REC_OmpR"/>
    <property type="match status" value="1"/>
</dbReference>
<name>A0ABS9U3F8_9MICC</name>
<dbReference type="SMART" id="SM00448">
    <property type="entry name" value="REC"/>
    <property type="match status" value="1"/>
</dbReference>
<dbReference type="Gene3D" id="3.40.50.2300">
    <property type="match status" value="1"/>
</dbReference>
<dbReference type="Proteomes" id="UP001202922">
    <property type="component" value="Unassembled WGS sequence"/>
</dbReference>
<evidence type="ECO:0000256" key="4">
    <source>
        <dbReference type="ARBA" id="ARBA00023125"/>
    </source>
</evidence>
<evidence type="ECO:0000256" key="3">
    <source>
        <dbReference type="ARBA" id="ARBA00023015"/>
    </source>
</evidence>
<dbReference type="PROSITE" id="PS50110">
    <property type="entry name" value="RESPONSE_REGULATORY"/>
    <property type="match status" value="1"/>
</dbReference>
<keyword evidence="9" id="KW-1185">Reference proteome</keyword>
<dbReference type="Pfam" id="PF00072">
    <property type="entry name" value="Response_reg"/>
    <property type="match status" value="1"/>
</dbReference>
<evidence type="ECO:0000256" key="6">
    <source>
        <dbReference type="PROSITE-ProRule" id="PRU00169"/>
    </source>
</evidence>
<reference evidence="8 9" key="1">
    <citation type="submission" date="2022-03" db="EMBL/GenBank/DDBJ databases">
        <title>Sinomonas sp. isolated from a soil.</title>
        <authorList>
            <person name="Han J."/>
            <person name="Kim D.-U."/>
        </authorList>
    </citation>
    <scope>NUCLEOTIDE SEQUENCE [LARGE SCALE GENOMIC DNA]</scope>
    <source>
        <strain evidence="8 9">5-5</strain>
    </source>
</reference>
<keyword evidence="2" id="KW-0902">Two-component regulatory system</keyword>
<comment type="caution">
    <text evidence="8">The sequence shown here is derived from an EMBL/GenBank/DDBJ whole genome shotgun (WGS) entry which is preliminary data.</text>
</comment>
<evidence type="ECO:0000256" key="1">
    <source>
        <dbReference type="ARBA" id="ARBA00022553"/>
    </source>
</evidence>
<keyword evidence="5" id="KW-0804">Transcription</keyword>
<dbReference type="InterPro" id="IPR001789">
    <property type="entry name" value="Sig_transdc_resp-reg_receiver"/>
</dbReference>
<dbReference type="RefSeq" id="WP_241054802.1">
    <property type="nucleotide sequence ID" value="NZ_JAKZBV010000001.1"/>
</dbReference>
<keyword evidence="1 6" id="KW-0597">Phosphoprotein</keyword>
<protein>
    <submittedName>
        <fullName evidence="8">Response regulator</fullName>
    </submittedName>
</protein>
<dbReference type="InterPro" id="IPR039420">
    <property type="entry name" value="WalR-like"/>
</dbReference>
<gene>
    <name evidence="8" type="ORF">L0M17_14560</name>
</gene>
<dbReference type="InterPro" id="IPR011006">
    <property type="entry name" value="CheY-like_superfamily"/>
</dbReference>
<dbReference type="PANTHER" id="PTHR48111:SF1">
    <property type="entry name" value="TWO-COMPONENT RESPONSE REGULATOR ORR33"/>
    <property type="match status" value="1"/>
</dbReference>
<sequence>MDENVRALVIEDDDDVRGLITAVLAGAGMQVRAVANGHAGIAAMPEHQPDLVVLDYGLPRMDGAEVARRIRAASAEVPILLLTAREDLVQDLPEGVTDALAKPFTVADLQRRAKALLHP</sequence>
<evidence type="ECO:0000313" key="8">
    <source>
        <dbReference type="EMBL" id="MCH6471185.1"/>
    </source>
</evidence>
<dbReference type="EMBL" id="JAKZBV010000001">
    <property type="protein sequence ID" value="MCH6471185.1"/>
    <property type="molecule type" value="Genomic_DNA"/>
</dbReference>
<evidence type="ECO:0000313" key="9">
    <source>
        <dbReference type="Proteomes" id="UP001202922"/>
    </source>
</evidence>
<evidence type="ECO:0000256" key="2">
    <source>
        <dbReference type="ARBA" id="ARBA00023012"/>
    </source>
</evidence>
<feature type="modified residue" description="4-aspartylphosphate" evidence="6">
    <location>
        <position position="55"/>
    </location>
</feature>
<feature type="domain" description="Response regulatory" evidence="7">
    <location>
        <begin position="6"/>
        <end position="117"/>
    </location>
</feature>